<feature type="domain" description="Metallo-beta-lactamase" evidence="5">
    <location>
        <begin position="12"/>
        <end position="192"/>
    </location>
</feature>
<dbReference type="PANTHER" id="PTHR46233:SF3">
    <property type="entry name" value="HYDROXYACYLGLUTATHIONE HYDROLASE GLOC"/>
    <property type="match status" value="1"/>
</dbReference>
<evidence type="ECO:0000256" key="3">
    <source>
        <dbReference type="ARBA" id="ARBA00022801"/>
    </source>
</evidence>
<dbReference type="Gene3D" id="3.60.15.10">
    <property type="entry name" value="Ribonuclease Z/Hydroxyacylglutathione hydrolase-like"/>
    <property type="match status" value="1"/>
</dbReference>
<dbReference type="PANTHER" id="PTHR46233">
    <property type="entry name" value="HYDROXYACYLGLUTATHIONE HYDROLASE GLOC"/>
    <property type="match status" value="1"/>
</dbReference>
<dbReference type="InterPro" id="IPR051453">
    <property type="entry name" value="MBL_Glyoxalase_II"/>
</dbReference>
<organism evidence="6 7">
    <name type="scientific">Corynebacterium guangdongense</name>
    <dbReference type="NCBI Taxonomy" id="1783348"/>
    <lineage>
        <taxon>Bacteria</taxon>
        <taxon>Bacillati</taxon>
        <taxon>Actinomycetota</taxon>
        <taxon>Actinomycetes</taxon>
        <taxon>Mycobacteriales</taxon>
        <taxon>Corynebacteriaceae</taxon>
        <taxon>Corynebacterium</taxon>
    </lineage>
</organism>
<evidence type="ECO:0000256" key="2">
    <source>
        <dbReference type="ARBA" id="ARBA00022723"/>
    </source>
</evidence>
<evidence type="ECO:0000313" key="7">
    <source>
        <dbReference type="Proteomes" id="UP001180840"/>
    </source>
</evidence>
<comment type="cofactor">
    <cofactor evidence="1">
        <name>Zn(2+)</name>
        <dbReference type="ChEBI" id="CHEBI:29105"/>
    </cofactor>
</comment>
<protein>
    <submittedName>
        <fullName evidence="6">Glyoxylase-like metal-dependent hydrolase (Beta-lactamase superfamily II)</fullName>
    </submittedName>
</protein>
<dbReference type="Pfam" id="PF00753">
    <property type="entry name" value="Lactamase_B"/>
    <property type="match status" value="1"/>
</dbReference>
<dbReference type="InterPro" id="IPR001279">
    <property type="entry name" value="Metallo-B-lactamas"/>
</dbReference>
<dbReference type="SMART" id="SM00849">
    <property type="entry name" value="Lactamase_B"/>
    <property type="match status" value="1"/>
</dbReference>
<keyword evidence="7" id="KW-1185">Reference proteome</keyword>
<keyword evidence="2" id="KW-0479">Metal-binding</keyword>
<name>A0ABU1ZWZ2_9CORY</name>
<dbReference type="RefSeq" id="WP_290194207.1">
    <property type="nucleotide sequence ID" value="NZ_CP047654.1"/>
</dbReference>
<dbReference type="Proteomes" id="UP001180840">
    <property type="component" value="Unassembled WGS sequence"/>
</dbReference>
<accession>A0ABU1ZWZ2</accession>
<evidence type="ECO:0000256" key="1">
    <source>
        <dbReference type="ARBA" id="ARBA00001947"/>
    </source>
</evidence>
<evidence type="ECO:0000259" key="5">
    <source>
        <dbReference type="SMART" id="SM00849"/>
    </source>
</evidence>
<reference evidence="6" key="1">
    <citation type="submission" date="2023-07" db="EMBL/GenBank/DDBJ databases">
        <title>Sequencing the genomes of 1000 actinobacteria strains.</title>
        <authorList>
            <person name="Klenk H.-P."/>
        </authorList>
    </citation>
    <scope>NUCLEOTIDE SEQUENCE</scope>
    <source>
        <strain evidence="6">DSM 107476</strain>
    </source>
</reference>
<keyword evidence="4" id="KW-0862">Zinc</keyword>
<comment type="caution">
    <text evidence="6">The sequence shown here is derived from an EMBL/GenBank/DDBJ whole genome shotgun (WGS) entry which is preliminary data.</text>
</comment>
<dbReference type="InterPro" id="IPR036866">
    <property type="entry name" value="RibonucZ/Hydroxyglut_hydro"/>
</dbReference>
<sequence length="215" mass="23075">MQLSGFAAGPYKTNTYLLATDTRAVVVDPGLHAADRVNAFLADKGLALEAIVLTHGHLDHTREAGDLAAAHSVPVWIHEDDAFMLEKGKGGAAETQFLFSADQMIHPADLRFLRDGETYTFAETELTVRHAPGHSPGSVLLVAEDFAIVGDVIFRGSIGRTDFPTADPAAMDETLRGPVWDLDDALALLPGHGPTTVMRAERAGNPFLKAANHDR</sequence>
<dbReference type="SUPFAM" id="SSF56281">
    <property type="entry name" value="Metallo-hydrolase/oxidoreductase"/>
    <property type="match status" value="1"/>
</dbReference>
<gene>
    <name evidence="6" type="ORF">J2S39_001125</name>
</gene>
<proteinExistence type="predicted"/>
<evidence type="ECO:0000313" key="6">
    <source>
        <dbReference type="EMBL" id="MDR7329449.1"/>
    </source>
</evidence>
<evidence type="ECO:0000256" key="4">
    <source>
        <dbReference type="ARBA" id="ARBA00022833"/>
    </source>
</evidence>
<dbReference type="EMBL" id="JAVDXZ010000001">
    <property type="protein sequence ID" value="MDR7329449.1"/>
    <property type="molecule type" value="Genomic_DNA"/>
</dbReference>
<keyword evidence="3" id="KW-0378">Hydrolase</keyword>